<dbReference type="Proteomes" id="UP000308549">
    <property type="component" value="Unassembled WGS sequence"/>
</dbReference>
<evidence type="ECO:0000256" key="2">
    <source>
        <dbReference type="SAM" id="MobiDB-lite"/>
    </source>
</evidence>
<protein>
    <recommendedName>
        <fullName evidence="3">BRO1 domain-containing protein</fullName>
    </recommendedName>
</protein>
<dbReference type="InterPro" id="IPR025304">
    <property type="entry name" value="ALIX_V_dom"/>
</dbReference>
<dbReference type="Pfam" id="PF13949">
    <property type="entry name" value="ALIX_LYPXL_bnd"/>
    <property type="match status" value="1"/>
</dbReference>
<evidence type="ECO:0000259" key="3">
    <source>
        <dbReference type="PROSITE" id="PS51180"/>
    </source>
</evidence>
<feature type="compositionally biased region" description="Gly residues" evidence="2">
    <location>
        <begin position="831"/>
        <end position="842"/>
    </location>
</feature>
<dbReference type="Gene3D" id="1.20.120.560">
    <property type="entry name" value="alix/aip1 in complex with the ypdl late domain"/>
    <property type="match status" value="1"/>
</dbReference>
<organism evidence="4 5">
    <name type="scientific">Salinomyces thailandicus</name>
    <dbReference type="NCBI Taxonomy" id="706561"/>
    <lineage>
        <taxon>Eukaryota</taxon>
        <taxon>Fungi</taxon>
        <taxon>Dikarya</taxon>
        <taxon>Ascomycota</taxon>
        <taxon>Pezizomycotina</taxon>
        <taxon>Dothideomycetes</taxon>
        <taxon>Dothideomycetidae</taxon>
        <taxon>Mycosphaerellales</taxon>
        <taxon>Teratosphaeriaceae</taxon>
        <taxon>Salinomyces</taxon>
    </lineage>
</organism>
<dbReference type="EMBL" id="NAJL01000024">
    <property type="protein sequence ID" value="TKA27151.1"/>
    <property type="molecule type" value="Genomic_DNA"/>
</dbReference>
<accession>A0A4U0TXD8</accession>
<dbReference type="Pfam" id="PF03097">
    <property type="entry name" value="BRO1"/>
    <property type="match status" value="1"/>
</dbReference>
<dbReference type="CDD" id="cd09241">
    <property type="entry name" value="BRO1_ScRim20-like"/>
    <property type="match status" value="1"/>
</dbReference>
<name>A0A4U0TXD8_9PEZI</name>
<dbReference type="PROSITE" id="PS51180">
    <property type="entry name" value="BRO1"/>
    <property type="match status" value="1"/>
</dbReference>
<feature type="region of interest" description="Disordered" evidence="2">
    <location>
        <begin position="831"/>
        <end position="869"/>
    </location>
</feature>
<dbReference type="PANTHER" id="PTHR23030:SF39">
    <property type="entry name" value="PROGRAMMED CELL DEATH 6-INTERACTING PROTEIN"/>
    <property type="match status" value="1"/>
</dbReference>
<evidence type="ECO:0000256" key="1">
    <source>
        <dbReference type="ARBA" id="ARBA00038154"/>
    </source>
</evidence>
<feature type="domain" description="BRO1" evidence="3">
    <location>
        <begin position="9"/>
        <end position="402"/>
    </location>
</feature>
<dbReference type="AlphaFoldDB" id="A0A4U0TXD8"/>
<evidence type="ECO:0000313" key="5">
    <source>
        <dbReference type="Proteomes" id="UP000308549"/>
    </source>
</evidence>
<dbReference type="Gene3D" id="1.25.40.280">
    <property type="entry name" value="alix/aip1 like domains"/>
    <property type="match status" value="1"/>
</dbReference>
<reference evidence="4 5" key="1">
    <citation type="submission" date="2017-03" db="EMBL/GenBank/DDBJ databases">
        <title>Genomes of endolithic fungi from Antarctica.</title>
        <authorList>
            <person name="Coleine C."/>
            <person name="Masonjones S."/>
            <person name="Stajich J.E."/>
        </authorList>
    </citation>
    <scope>NUCLEOTIDE SEQUENCE [LARGE SCALE GENOMIC DNA]</scope>
    <source>
        <strain evidence="4 5">CCFEE 6315</strain>
    </source>
</reference>
<comment type="similarity">
    <text evidence="1">Belongs to the palA/RIM20 family.</text>
</comment>
<dbReference type="GO" id="GO:0005768">
    <property type="term" value="C:endosome"/>
    <property type="evidence" value="ECO:0007669"/>
    <property type="project" value="TreeGrafter"/>
</dbReference>
<dbReference type="Gene3D" id="1.20.140.50">
    <property type="entry name" value="alix/aip1 like domains"/>
    <property type="match status" value="1"/>
</dbReference>
<dbReference type="InterPro" id="IPR038499">
    <property type="entry name" value="BRO1_sf"/>
</dbReference>
<keyword evidence="5" id="KW-1185">Reference proteome</keyword>
<dbReference type="InterPro" id="IPR004328">
    <property type="entry name" value="BRO1_dom"/>
</dbReference>
<evidence type="ECO:0000313" key="4">
    <source>
        <dbReference type="EMBL" id="TKA27151.1"/>
    </source>
</evidence>
<sequence>MATNSSGGNIIAIPFRRTHSLRLSEPIQAYIGSKYDQHPSTFQHDLEVIDALRRDAVTSLEAHSSGVRKLQQYAAQLVWMGGKFPVDIGADFTWFPSLGYHSHHSQTENNLRFELANVVFNLAAMYSQLALASNRATADGLKNAASNFCLAAGVIQHCKAAILPELRSASPPEDMDALTLESLESLMLAQAQECFWQKAVKDGLKDASIAKLAAKVSDLYSEAGDWAVKSASITSEWIHHINAKHHHFSAAAQYRAACDCLEKRKYGEEVARLRDALNCVNVALKEPKVNRAVSGDLQGLKNRVQEDLKRAEKDNDTIYLIPEPPKSELRVLDRASMVASRVPPELSKSQEMLGDRGELGKPLFAKLVPYAVHVAASVYADRRDRFVNNTIIAEYENMTQRIHELLSSLKLPGSLQALEKPLGLPPGLASHAEEVRQANGVQRLHTTIADTEKLKNSTRLLYQEGLDLLRTETGEDEAARRKYGTDRWNRPPARDGMPKLYKQVEDIRGYLQQAETSDGLVQEKLRQNESLIRLLGGDDRDLEDYVPSSRRATMTAKVEREANQLRASLNEVSRLEARRRKKVEALRTKARDDDVNPDLLKDAARLEREHPLQAVSATQFEPLFDKRLERYNPDESELQNEATEQSRLLARITDANTAFQAVKHSDAASADRERALQALETAYMTYKQCVRDLETGRRFYNDLAALVTRFRDEGRNFVYTRRAEAQELEQELATSLAGLRIQEQTQQDLLARRREQTAPRQNDAVAIGTPMPAPVAQRPAQVKGVPPVVAAAELDSLRLAANGQDVGVAESVAGTSQQTQTTWQEGMPIRFGGGAGGAGAGRAQGQQGQANGGTAGTWDPSRGLRFVPR</sequence>
<dbReference type="SMART" id="SM01041">
    <property type="entry name" value="BRO1"/>
    <property type="match status" value="1"/>
</dbReference>
<gene>
    <name evidence="4" type="ORF">B0A50_04488</name>
</gene>
<dbReference type="OrthoDB" id="64867at2759"/>
<proteinExistence type="inferred from homology"/>
<dbReference type="PANTHER" id="PTHR23030">
    <property type="entry name" value="PCD6 INTERACTING PROTEIN-RELATED"/>
    <property type="match status" value="1"/>
</dbReference>
<comment type="caution">
    <text evidence="4">The sequence shown here is derived from an EMBL/GenBank/DDBJ whole genome shotgun (WGS) entry which is preliminary data.</text>
</comment>